<dbReference type="InterPro" id="IPR036971">
    <property type="entry name" value="PDEase_catalytic_dom_sf"/>
</dbReference>
<gene>
    <name evidence="8" type="ORF">BCR42DRAFT_457417</name>
</gene>
<evidence type="ECO:0000313" key="8">
    <source>
        <dbReference type="EMBL" id="ORZ00095.1"/>
    </source>
</evidence>
<comment type="similarity">
    <text evidence="5">Belongs to the cyclic nucleotide phosphodiesterase family.</text>
</comment>
<dbReference type="CDD" id="cd00077">
    <property type="entry name" value="HDc"/>
    <property type="match status" value="1"/>
</dbReference>
<dbReference type="OrthoDB" id="546632at2759"/>
<evidence type="ECO:0000256" key="5">
    <source>
        <dbReference type="RuleBase" id="RU363067"/>
    </source>
</evidence>
<dbReference type="SMART" id="SM00471">
    <property type="entry name" value="HDc"/>
    <property type="match status" value="1"/>
</dbReference>
<dbReference type="PANTHER" id="PTHR11347">
    <property type="entry name" value="CYCLIC NUCLEOTIDE PHOSPHODIESTERASE"/>
    <property type="match status" value="1"/>
</dbReference>
<accession>A0A1X2HL09</accession>
<dbReference type="EC" id="3.1.4.-" evidence="5"/>
<feature type="binding site" evidence="4">
    <location>
        <position position="91"/>
    </location>
    <ligand>
        <name>Zn(2+)</name>
        <dbReference type="ChEBI" id="CHEBI:29105"/>
        <label>1</label>
    </ligand>
</feature>
<feature type="compositionally biased region" description="Polar residues" evidence="6">
    <location>
        <begin position="275"/>
        <end position="285"/>
    </location>
</feature>
<evidence type="ECO:0000256" key="6">
    <source>
        <dbReference type="SAM" id="MobiDB-lite"/>
    </source>
</evidence>
<comment type="caution">
    <text evidence="8">The sequence shown here is derived from an EMBL/GenBank/DDBJ whole genome shotgun (WGS) entry which is preliminary data.</text>
</comment>
<reference evidence="8 9" key="1">
    <citation type="submission" date="2016-07" db="EMBL/GenBank/DDBJ databases">
        <title>Pervasive Adenine N6-methylation of Active Genes in Fungi.</title>
        <authorList>
            <consortium name="DOE Joint Genome Institute"/>
            <person name="Mondo S.J."/>
            <person name="Dannebaum R.O."/>
            <person name="Kuo R.C."/>
            <person name="Labutti K."/>
            <person name="Haridas S."/>
            <person name="Kuo A."/>
            <person name="Salamov A."/>
            <person name="Ahrendt S.R."/>
            <person name="Lipzen A."/>
            <person name="Sullivan W."/>
            <person name="Andreopoulos W.B."/>
            <person name="Clum A."/>
            <person name="Lindquist E."/>
            <person name="Daum C."/>
            <person name="Ramamoorthy G.K."/>
            <person name="Gryganskyi A."/>
            <person name="Culley D."/>
            <person name="Magnuson J.K."/>
            <person name="James T.Y."/>
            <person name="O'Malley M.A."/>
            <person name="Stajich J.E."/>
            <person name="Spatafora J.W."/>
            <person name="Visel A."/>
            <person name="Grigoriev I.V."/>
        </authorList>
    </citation>
    <scope>NUCLEOTIDE SEQUENCE [LARGE SCALE GENOMIC DNA]</scope>
    <source>
        <strain evidence="8 9">NRRL 1336</strain>
    </source>
</reference>
<keyword evidence="2 5" id="KW-0378">Hydrolase</keyword>
<dbReference type="InterPro" id="IPR003607">
    <property type="entry name" value="HD/PDEase_dom"/>
</dbReference>
<keyword evidence="9" id="KW-1185">Reference proteome</keyword>
<dbReference type="GO" id="GO:0007165">
    <property type="term" value="P:signal transduction"/>
    <property type="evidence" value="ECO:0007669"/>
    <property type="project" value="InterPro"/>
</dbReference>
<evidence type="ECO:0000256" key="1">
    <source>
        <dbReference type="ARBA" id="ARBA00022723"/>
    </source>
</evidence>
<feature type="region of interest" description="Disordered" evidence="6">
    <location>
        <begin position="569"/>
        <end position="592"/>
    </location>
</feature>
<dbReference type="InterPro" id="IPR023174">
    <property type="entry name" value="PDEase_CS"/>
</dbReference>
<protein>
    <recommendedName>
        <fullName evidence="5">Phosphodiesterase</fullName>
        <ecNumber evidence="5">3.1.4.-</ecNumber>
    </recommendedName>
</protein>
<evidence type="ECO:0000313" key="9">
    <source>
        <dbReference type="Proteomes" id="UP000193560"/>
    </source>
</evidence>
<sequence length="592" mass="67280">MLILKHNELPAQDMFVIERHLVRWLDNNGPKITPNWHVLELNRTDLYGHLLGIFATLKVFDTLRITPSQLLDFLVDVDIAYLHTPYHSFYHAADIAMMLYYILMELDGLKQLESMDMASLLIAALCHDMGHPGYNNLYQVNSKTPLAQKYNNTSVLENYSVDITHDLLNKHKLFDNVSYDWKDSIKRLILSTDMVYHYELQEKAGALEEIMGATWTDNGDDGGDHGNDDIFTGYDTNENDDFLNSHDCNISTTSITKNEFRNDDDMDDEDEDGSHNSSDTDSQWFSEPPTPTVDQLLDQHFSSTSPSTTCNLSASQCHDFCRIILHAADISNTVRPWPISKQWSDLIVQEFFQQGDAEKQAGLAISPGMDRDASHQATISLKFGDFVVRPYFEALAGVLPKSRVFLTTLAENRMEWMQLKDSPMTMMTLTSPPPPQERHFPSRLLPPVPVPNPAGRRVSVPAGLVIIPDRYRRRYWHKHHIHQRWSNHKKRHHFPSPSPPSPPSTTTMMTDQHRITKPMLSPLQHQAVNRFAVRSVSQPVILPDLIFHHSDTTKVIGTTSQVSQLIESQRKASDSGTSSAPVNVVPSIQQHD</sequence>
<dbReference type="PROSITE" id="PS51845">
    <property type="entry name" value="PDEASE_I_2"/>
    <property type="match status" value="1"/>
</dbReference>
<feature type="region of interest" description="Disordered" evidence="6">
    <location>
        <begin position="486"/>
        <end position="510"/>
    </location>
</feature>
<dbReference type="PROSITE" id="PS00126">
    <property type="entry name" value="PDEASE_I_1"/>
    <property type="match status" value="1"/>
</dbReference>
<feature type="binding site" evidence="4">
    <location>
        <position position="128"/>
    </location>
    <ligand>
        <name>Zn(2+)</name>
        <dbReference type="ChEBI" id="CHEBI:29105"/>
        <label>1</label>
    </ligand>
</feature>
<evidence type="ECO:0000256" key="3">
    <source>
        <dbReference type="PIRSR" id="PIRSR623088-1"/>
    </source>
</evidence>
<feature type="binding site" evidence="4">
    <location>
        <position position="128"/>
    </location>
    <ligand>
        <name>Zn(2+)</name>
        <dbReference type="ChEBI" id="CHEBI:29105"/>
        <label>2</label>
    </ligand>
</feature>
<dbReference type="GO" id="GO:0046872">
    <property type="term" value="F:metal ion binding"/>
    <property type="evidence" value="ECO:0007669"/>
    <property type="project" value="UniProtKB-KW"/>
</dbReference>
<feature type="compositionally biased region" description="Polar residues" evidence="6">
    <location>
        <begin position="574"/>
        <end position="592"/>
    </location>
</feature>
<evidence type="ECO:0000256" key="2">
    <source>
        <dbReference type="ARBA" id="ARBA00022801"/>
    </source>
</evidence>
<proteinExistence type="inferred from homology"/>
<dbReference type="PRINTS" id="PR00387">
    <property type="entry name" value="PDIESTERASE1"/>
</dbReference>
<organism evidence="8 9">
    <name type="scientific">Absidia repens</name>
    <dbReference type="NCBI Taxonomy" id="90262"/>
    <lineage>
        <taxon>Eukaryota</taxon>
        <taxon>Fungi</taxon>
        <taxon>Fungi incertae sedis</taxon>
        <taxon>Mucoromycota</taxon>
        <taxon>Mucoromycotina</taxon>
        <taxon>Mucoromycetes</taxon>
        <taxon>Mucorales</taxon>
        <taxon>Cunninghamellaceae</taxon>
        <taxon>Absidia</taxon>
    </lineage>
</organism>
<evidence type="ECO:0000256" key="4">
    <source>
        <dbReference type="PIRSR" id="PIRSR623088-3"/>
    </source>
</evidence>
<feature type="domain" description="PDEase" evidence="7">
    <location>
        <begin position="1"/>
        <end position="423"/>
    </location>
</feature>
<name>A0A1X2HL09_9FUNG</name>
<dbReference type="Proteomes" id="UP000193560">
    <property type="component" value="Unassembled WGS sequence"/>
</dbReference>
<dbReference type="Gene3D" id="1.10.1300.10">
    <property type="entry name" value="3'5'-cyclic nucleotide phosphodiesterase, catalytic domain"/>
    <property type="match status" value="1"/>
</dbReference>
<dbReference type="SUPFAM" id="SSF109604">
    <property type="entry name" value="HD-domain/PDEase-like"/>
    <property type="match status" value="1"/>
</dbReference>
<feature type="active site" description="Proton donor" evidence="3">
    <location>
        <position position="87"/>
    </location>
</feature>
<dbReference type="InterPro" id="IPR023088">
    <property type="entry name" value="PDEase"/>
</dbReference>
<dbReference type="GO" id="GO:0004114">
    <property type="term" value="F:3',5'-cyclic-nucleotide phosphodiesterase activity"/>
    <property type="evidence" value="ECO:0007669"/>
    <property type="project" value="InterPro"/>
</dbReference>
<dbReference type="EMBL" id="MCGE01000057">
    <property type="protein sequence ID" value="ORZ00095.1"/>
    <property type="molecule type" value="Genomic_DNA"/>
</dbReference>
<feature type="binding site" evidence="4">
    <location>
        <position position="127"/>
    </location>
    <ligand>
        <name>Zn(2+)</name>
        <dbReference type="ChEBI" id="CHEBI:29105"/>
        <label>1</label>
    </ligand>
</feature>
<feature type="binding site" evidence="4">
    <location>
        <position position="329"/>
    </location>
    <ligand>
        <name>Zn(2+)</name>
        <dbReference type="ChEBI" id="CHEBI:29105"/>
        <label>1</label>
    </ligand>
</feature>
<evidence type="ECO:0000259" key="7">
    <source>
        <dbReference type="PROSITE" id="PS51845"/>
    </source>
</evidence>
<dbReference type="InterPro" id="IPR002073">
    <property type="entry name" value="PDEase_catalytic_dom"/>
</dbReference>
<dbReference type="STRING" id="90262.A0A1X2HL09"/>
<feature type="region of interest" description="Disordered" evidence="6">
    <location>
        <begin position="259"/>
        <end position="297"/>
    </location>
</feature>
<keyword evidence="1 4" id="KW-0479">Metal-binding</keyword>
<dbReference type="Pfam" id="PF00233">
    <property type="entry name" value="PDEase_I"/>
    <property type="match status" value="1"/>
</dbReference>
<dbReference type="AlphaFoldDB" id="A0A1X2HL09"/>
<comment type="cofactor">
    <cofactor evidence="5">
        <name>a divalent metal cation</name>
        <dbReference type="ChEBI" id="CHEBI:60240"/>
    </cofactor>
    <text evidence="5">Binds 2 divalent metal cations per subunit. Site 1 may preferentially bind zinc ions, while site 2 has a preference for magnesium and/or manganese ions.</text>
</comment>